<organism evidence="1 2">
    <name type="scientific">Marinomonas pollencensis</name>
    <dbReference type="NCBI Taxonomy" id="491954"/>
    <lineage>
        <taxon>Bacteria</taxon>
        <taxon>Pseudomonadati</taxon>
        <taxon>Pseudomonadota</taxon>
        <taxon>Gammaproteobacteria</taxon>
        <taxon>Oceanospirillales</taxon>
        <taxon>Oceanospirillaceae</taxon>
        <taxon>Marinomonas</taxon>
    </lineage>
</organism>
<keyword evidence="2" id="KW-1185">Reference proteome</keyword>
<dbReference type="AlphaFoldDB" id="A0A3E0DHN1"/>
<name>A0A3E0DHN1_9GAMM</name>
<gene>
    <name evidence="1" type="ORF">DFP81_11080</name>
</gene>
<evidence type="ECO:0000313" key="2">
    <source>
        <dbReference type="Proteomes" id="UP000256542"/>
    </source>
</evidence>
<sequence>MMALVKGDFIRKIDLDRILLLKIQTGKAQ</sequence>
<reference evidence="1 2" key="1">
    <citation type="submission" date="2018-08" db="EMBL/GenBank/DDBJ databases">
        <title>Genomic Encyclopedia of Type Strains, Phase III (KMG-III): the genomes of soil and plant-associated and newly described type strains.</title>
        <authorList>
            <person name="Whitman W."/>
        </authorList>
    </citation>
    <scope>NUCLEOTIDE SEQUENCE [LARGE SCALE GENOMIC DNA]</scope>
    <source>
        <strain evidence="1 2">CECT 7375</strain>
    </source>
</reference>
<dbReference type="EMBL" id="QUNG01000010">
    <property type="protein sequence ID" value="REG82192.1"/>
    <property type="molecule type" value="Genomic_DNA"/>
</dbReference>
<accession>A0A3E0DHN1</accession>
<dbReference type="Proteomes" id="UP000256542">
    <property type="component" value="Unassembled WGS sequence"/>
</dbReference>
<protein>
    <submittedName>
        <fullName evidence="1">Uncharacterized protein</fullName>
    </submittedName>
</protein>
<proteinExistence type="predicted"/>
<evidence type="ECO:0000313" key="1">
    <source>
        <dbReference type="EMBL" id="REG82192.1"/>
    </source>
</evidence>
<comment type="caution">
    <text evidence="1">The sequence shown here is derived from an EMBL/GenBank/DDBJ whole genome shotgun (WGS) entry which is preliminary data.</text>
</comment>